<organism evidence="2 3">
    <name type="scientific">Lasius platythorax</name>
    <dbReference type="NCBI Taxonomy" id="488582"/>
    <lineage>
        <taxon>Eukaryota</taxon>
        <taxon>Metazoa</taxon>
        <taxon>Ecdysozoa</taxon>
        <taxon>Arthropoda</taxon>
        <taxon>Hexapoda</taxon>
        <taxon>Insecta</taxon>
        <taxon>Pterygota</taxon>
        <taxon>Neoptera</taxon>
        <taxon>Endopterygota</taxon>
        <taxon>Hymenoptera</taxon>
        <taxon>Apocrita</taxon>
        <taxon>Aculeata</taxon>
        <taxon>Formicoidea</taxon>
        <taxon>Formicidae</taxon>
        <taxon>Formicinae</taxon>
        <taxon>Lasius</taxon>
        <taxon>Lasius</taxon>
    </lineage>
</organism>
<evidence type="ECO:0000313" key="3">
    <source>
        <dbReference type="Proteomes" id="UP001497644"/>
    </source>
</evidence>
<dbReference type="AlphaFoldDB" id="A0AAV2NAK1"/>
<name>A0AAV2NAK1_9HYME</name>
<dbReference type="Proteomes" id="UP001497644">
    <property type="component" value="Chromosome 12"/>
</dbReference>
<reference evidence="2" key="1">
    <citation type="submission" date="2024-04" db="EMBL/GenBank/DDBJ databases">
        <authorList>
            <consortium name="Molecular Ecology Group"/>
        </authorList>
    </citation>
    <scope>NUCLEOTIDE SEQUENCE</scope>
</reference>
<feature type="compositionally biased region" description="Basic residues" evidence="1">
    <location>
        <begin position="112"/>
        <end position="123"/>
    </location>
</feature>
<gene>
    <name evidence="2" type="ORF">LPLAT_LOCUS2759</name>
</gene>
<sequence length="123" mass="13330">MKKLDDAVQSFASESATGGERPGVLRVTRKQHDRRFVTKRTGKARQKGPECPLTTNVGGFERAAITREGKRAGGYPLLAERFNGGFARAGLMIARARKVPRDGVDGGGAHWVARRRSGALGRK</sequence>
<feature type="region of interest" description="Disordered" evidence="1">
    <location>
        <begin position="103"/>
        <end position="123"/>
    </location>
</feature>
<feature type="region of interest" description="Disordered" evidence="1">
    <location>
        <begin position="1"/>
        <end position="25"/>
    </location>
</feature>
<protein>
    <submittedName>
        <fullName evidence="2">Uncharacterized protein</fullName>
    </submittedName>
</protein>
<evidence type="ECO:0000313" key="2">
    <source>
        <dbReference type="EMBL" id="CAL1676602.1"/>
    </source>
</evidence>
<dbReference type="EMBL" id="OZ034835">
    <property type="protein sequence ID" value="CAL1676602.1"/>
    <property type="molecule type" value="Genomic_DNA"/>
</dbReference>
<accession>A0AAV2NAK1</accession>
<keyword evidence="3" id="KW-1185">Reference proteome</keyword>
<evidence type="ECO:0000256" key="1">
    <source>
        <dbReference type="SAM" id="MobiDB-lite"/>
    </source>
</evidence>
<proteinExistence type="predicted"/>